<reference evidence="1" key="1">
    <citation type="submission" date="2021-02" db="EMBL/GenBank/DDBJ databases">
        <authorList>
            <person name="Dougan E. K."/>
            <person name="Rhodes N."/>
            <person name="Thang M."/>
            <person name="Chan C."/>
        </authorList>
    </citation>
    <scope>NUCLEOTIDE SEQUENCE</scope>
</reference>
<protein>
    <submittedName>
        <fullName evidence="1">DNAJB8 protein</fullName>
    </submittedName>
</protein>
<dbReference type="AlphaFoldDB" id="A0A812VW34"/>
<proteinExistence type="predicted"/>
<accession>A0A812VW34</accession>
<comment type="caution">
    <text evidence="1">The sequence shown here is derived from an EMBL/GenBank/DDBJ whole genome shotgun (WGS) entry which is preliminary data.</text>
</comment>
<dbReference type="OrthoDB" id="439317at2759"/>
<organism evidence="1 2">
    <name type="scientific">Symbiodinium necroappetens</name>
    <dbReference type="NCBI Taxonomy" id="1628268"/>
    <lineage>
        <taxon>Eukaryota</taxon>
        <taxon>Sar</taxon>
        <taxon>Alveolata</taxon>
        <taxon>Dinophyceae</taxon>
        <taxon>Suessiales</taxon>
        <taxon>Symbiodiniaceae</taxon>
        <taxon>Symbiodinium</taxon>
    </lineage>
</organism>
<evidence type="ECO:0000313" key="1">
    <source>
        <dbReference type="EMBL" id="CAE7659065.1"/>
    </source>
</evidence>
<evidence type="ECO:0000313" key="2">
    <source>
        <dbReference type="Proteomes" id="UP000601435"/>
    </source>
</evidence>
<keyword evidence="2" id="KW-1185">Reference proteome</keyword>
<dbReference type="Proteomes" id="UP000601435">
    <property type="component" value="Unassembled WGS sequence"/>
</dbReference>
<feature type="non-terminal residue" evidence="1">
    <location>
        <position position="214"/>
    </location>
</feature>
<name>A0A812VW34_9DINO</name>
<dbReference type="EMBL" id="CAJNJA010031641">
    <property type="protein sequence ID" value="CAE7659065.1"/>
    <property type="molecule type" value="Genomic_DNA"/>
</dbReference>
<sequence>GVAYRRSPNLTDREGGYAGPSYDDIVPVEMIQGQWARCAKGWLPMRLDGCNVFELLDGILRARCISSQGVAFRKSPTLEDREQMVMGPVFQEVVDAVERVGTWIRCQNGWLPLAIGGQPVFELFADFTEKERRQTVQVQASDSEGSPPPWLGFLDTWTWFLVRTSCRWGFSFATSSPRLTLSLAAMSGISLWVTVSVARMMLRGWWWSLPSLRL</sequence>
<gene>
    <name evidence="1" type="primary">DNAJB8</name>
    <name evidence="1" type="ORF">SNEC2469_LOCUS18688</name>
</gene>